<proteinExistence type="predicted"/>
<feature type="compositionally biased region" description="Basic and acidic residues" evidence="1">
    <location>
        <begin position="597"/>
        <end position="608"/>
    </location>
</feature>
<dbReference type="InterPro" id="IPR011990">
    <property type="entry name" value="TPR-like_helical_dom_sf"/>
</dbReference>
<feature type="region of interest" description="Disordered" evidence="1">
    <location>
        <begin position="77"/>
        <end position="107"/>
    </location>
</feature>
<feature type="compositionally biased region" description="Basic and acidic residues" evidence="1">
    <location>
        <begin position="289"/>
        <end position="306"/>
    </location>
</feature>
<feature type="region of interest" description="Disordered" evidence="1">
    <location>
        <begin position="263"/>
        <end position="314"/>
    </location>
</feature>
<evidence type="ECO:0000256" key="1">
    <source>
        <dbReference type="SAM" id="MobiDB-lite"/>
    </source>
</evidence>
<dbReference type="EMBL" id="HBHM01001166">
    <property type="protein sequence ID" value="CAD9721605.1"/>
    <property type="molecule type" value="Transcribed_RNA"/>
</dbReference>
<feature type="compositionally biased region" description="Basic residues" evidence="1">
    <location>
        <begin position="271"/>
        <end position="280"/>
    </location>
</feature>
<name>A0A7S2T9W4_9CHLO</name>
<evidence type="ECO:0000313" key="2">
    <source>
        <dbReference type="EMBL" id="CAD9721605.1"/>
    </source>
</evidence>
<sequence length="608" mass="66366">MMRKVVVHCSTGPARPVARVASDKAPPPPPAYCALLRGSRAPASRRRNRHCRPFIALAYGTDERESDGGTWEKELGVAGAQPTQDEQKSDAEVTGEATVDPEEDTEAEDDLALDAYAYDDENDNDLAASLFDLKTGTSVDEDTDDLEDYGGGAGGFSAASATGQAIGNQEEEEEDNEEGGSMEDDDEYSIEYLDPSDWRSLQLLAEAEDGATGQAGDLELMGGSDLAQDVLVEMRDSFLASNFLQEAASQHWRAQEQQASLAILPQFGTSTRRKRKSSKKKKEEEEERESDHQGEGKGVPEADLVHPARVSGTSEWYPETSERCLYYHERLAAAAGDGNGDDAVVVLEEMRVAGILPGPKAYHAAVHAYSKSGDLIGAANVLRKAFEMMVPAPLESALVVTRMALAREEDGQGSGSWGDFDSLLGAWSWLGYDTDAVANEALVAVLGGSGEGRGEEALRMFESRGNGPVRWNVNEKGLLEILENLCSREMERRAADLLQFELEKEELGMLGPFHLEPIIRSALERGGVVGATYQLKVCLLVVSPYLDFKRGLISLFHLVQEGGGALWELERLRDQHCVMADQDWHRKLADLQPEEGEPPREEESQSIS</sequence>
<feature type="compositionally biased region" description="Acidic residues" evidence="1">
    <location>
        <begin position="169"/>
        <end position="189"/>
    </location>
</feature>
<organism evidence="2">
    <name type="scientific">Chloropicon roscoffensis</name>
    <dbReference type="NCBI Taxonomy" id="1461544"/>
    <lineage>
        <taxon>Eukaryota</taxon>
        <taxon>Viridiplantae</taxon>
        <taxon>Chlorophyta</taxon>
        <taxon>Chloropicophyceae</taxon>
        <taxon>Chloropicales</taxon>
        <taxon>Chloropicaceae</taxon>
        <taxon>Chloropicon</taxon>
    </lineage>
</organism>
<feature type="region of interest" description="Disordered" evidence="1">
    <location>
        <begin position="137"/>
        <end position="191"/>
    </location>
</feature>
<evidence type="ECO:0008006" key="3">
    <source>
        <dbReference type="Google" id="ProtNLM"/>
    </source>
</evidence>
<accession>A0A7S2T9W4</accession>
<feature type="region of interest" description="Disordered" evidence="1">
    <location>
        <begin position="589"/>
        <end position="608"/>
    </location>
</feature>
<dbReference type="Gene3D" id="1.25.40.10">
    <property type="entry name" value="Tetratricopeptide repeat domain"/>
    <property type="match status" value="1"/>
</dbReference>
<feature type="compositionally biased region" description="Low complexity" evidence="1">
    <location>
        <begin position="156"/>
        <end position="165"/>
    </location>
</feature>
<feature type="compositionally biased region" description="Acidic residues" evidence="1">
    <location>
        <begin position="139"/>
        <end position="148"/>
    </location>
</feature>
<dbReference type="AlphaFoldDB" id="A0A7S2T9W4"/>
<reference evidence="2" key="1">
    <citation type="submission" date="2021-01" db="EMBL/GenBank/DDBJ databases">
        <authorList>
            <person name="Corre E."/>
            <person name="Pelletier E."/>
            <person name="Niang G."/>
            <person name="Scheremetjew M."/>
            <person name="Finn R."/>
            <person name="Kale V."/>
            <person name="Holt S."/>
            <person name="Cochrane G."/>
            <person name="Meng A."/>
            <person name="Brown T."/>
            <person name="Cohen L."/>
        </authorList>
    </citation>
    <scope>NUCLEOTIDE SEQUENCE</scope>
    <source>
        <strain evidence="2">RCC2335</strain>
    </source>
</reference>
<protein>
    <recommendedName>
        <fullName evidence="3">Pentatricopeptide repeat-containing protein</fullName>
    </recommendedName>
</protein>
<gene>
    <name evidence="2" type="ORF">CROS1312_LOCUS873</name>
</gene>